<dbReference type="AlphaFoldDB" id="A0AAV4YC79"/>
<keyword evidence="2" id="KW-1185">Reference proteome</keyword>
<evidence type="ECO:0000313" key="2">
    <source>
        <dbReference type="Proteomes" id="UP001054945"/>
    </source>
</evidence>
<dbReference type="EMBL" id="BPLR01019000">
    <property type="protein sequence ID" value="GIZ03820.1"/>
    <property type="molecule type" value="Genomic_DNA"/>
</dbReference>
<evidence type="ECO:0000313" key="1">
    <source>
        <dbReference type="EMBL" id="GIZ03820.1"/>
    </source>
</evidence>
<accession>A0AAV4YC79</accession>
<organism evidence="1 2">
    <name type="scientific">Caerostris extrusa</name>
    <name type="common">Bark spider</name>
    <name type="synonym">Caerostris bankana</name>
    <dbReference type="NCBI Taxonomy" id="172846"/>
    <lineage>
        <taxon>Eukaryota</taxon>
        <taxon>Metazoa</taxon>
        <taxon>Ecdysozoa</taxon>
        <taxon>Arthropoda</taxon>
        <taxon>Chelicerata</taxon>
        <taxon>Arachnida</taxon>
        <taxon>Araneae</taxon>
        <taxon>Araneomorphae</taxon>
        <taxon>Entelegynae</taxon>
        <taxon>Araneoidea</taxon>
        <taxon>Araneidae</taxon>
        <taxon>Caerostris</taxon>
    </lineage>
</organism>
<comment type="caution">
    <text evidence="1">The sequence shown here is derived from an EMBL/GenBank/DDBJ whole genome shotgun (WGS) entry which is preliminary data.</text>
</comment>
<proteinExistence type="predicted"/>
<dbReference type="Proteomes" id="UP001054945">
    <property type="component" value="Unassembled WGS sequence"/>
</dbReference>
<name>A0AAV4YC79_CAEEX</name>
<reference evidence="1 2" key="1">
    <citation type="submission" date="2021-06" db="EMBL/GenBank/DDBJ databases">
        <title>Caerostris extrusa draft genome.</title>
        <authorList>
            <person name="Kono N."/>
            <person name="Arakawa K."/>
        </authorList>
    </citation>
    <scope>NUCLEOTIDE SEQUENCE [LARGE SCALE GENOMIC DNA]</scope>
</reference>
<sequence>MTIPALILCESFREKAFLARACDMQPSPTFGGKIDNPWPCPGNGGRTMDAFDLTFAKGCVGKGLFTKPLDSVDSGSIAESLKAHHFALCN</sequence>
<protein>
    <submittedName>
        <fullName evidence="1">Uncharacterized protein</fullName>
    </submittedName>
</protein>
<gene>
    <name evidence="1" type="ORF">CEXT_63491</name>
</gene>